<dbReference type="PATRIC" id="fig|161398.10.peg.3152"/>
<proteinExistence type="predicted"/>
<name>A0A0S2K5L0_9GAMM</name>
<sequence>MKKFLLLVVVILALFTIDHPVIKEPREALLGEGVSLLSEQSKVTRSTSAKIARTQIMQKLELDDTELEYLNEALGTDDKLKAFHLRYCKENDLNLYFYGNKLNEICRIAGESIFEGKSL</sequence>
<dbReference type="AlphaFoldDB" id="A0A0S2K5L0"/>
<organism evidence="1 2">
    <name type="scientific">Pseudoalteromonas phenolica</name>
    <dbReference type="NCBI Taxonomy" id="161398"/>
    <lineage>
        <taxon>Bacteria</taxon>
        <taxon>Pseudomonadati</taxon>
        <taxon>Pseudomonadota</taxon>
        <taxon>Gammaproteobacteria</taxon>
        <taxon>Alteromonadales</taxon>
        <taxon>Pseudoalteromonadaceae</taxon>
        <taxon>Pseudoalteromonas</taxon>
    </lineage>
</organism>
<dbReference type="OrthoDB" id="9805559at2"/>
<accession>A0A0S2K5L0</accession>
<dbReference type="RefSeq" id="WP_058031227.1">
    <property type="nucleotide sequence ID" value="NZ_CP013187.1"/>
</dbReference>
<gene>
    <name evidence="1" type="ORF">PP2015_3095</name>
</gene>
<dbReference type="Proteomes" id="UP000061457">
    <property type="component" value="Chromosome I"/>
</dbReference>
<protein>
    <submittedName>
        <fullName evidence="1">Uncharacterized protein</fullName>
    </submittedName>
</protein>
<dbReference type="KEGG" id="pphe:PP2015_3095"/>
<evidence type="ECO:0000313" key="2">
    <source>
        <dbReference type="Proteomes" id="UP000061457"/>
    </source>
</evidence>
<dbReference type="STRING" id="161398.PP2015_3095"/>
<evidence type="ECO:0000313" key="1">
    <source>
        <dbReference type="EMBL" id="ALO43574.1"/>
    </source>
</evidence>
<keyword evidence="2" id="KW-1185">Reference proteome</keyword>
<dbReference type="EMBL" id="CP013187">
    <property type="protein sequence ID" value="ALO43574.1"/>
    <property type="molecule type" value="Genomic_DNA"/>
</dbReference>
<reference evidence="2" key="1">
    <citation type="submission" date="2015-11" db="EMBL/GenBank/DDBJ databases">
        <authorList>
            <person name="Kim K.M."/>
        </authorList>
    </citation>
    <scope>NUCLEOTIDE SEQUENCE [LARGE SCALE GENOMIC DNA]</scope>
    <source>
        <strain evidence="2">KCTC 12086</strain>
    </source>
</reference>